<dbReference type="InterPro" id="IPR043128">
    <property type="entry name" value="Rev_trsase/Diguanyl_cyclase"/>
</dbReference>
<dbReference type="Gene3D" id="3.30.70.270">
    <property type="match status" value="1"/>
</dbReference>
<dbReference type="InterPro" id="IPR029787">
    <property type="entry name" value="Nucleotide_cyclase"/>
</dbReference>
<protein>
    <recommendedName>
        <fullName evidence="2">diguanylate cyclase</fullName>
        <ecNumber evidence="2">2.7.7.65</ecNumber>
    </recommendedName>
</protein>
<dbReference type="PROSITE" id="PS50887">
    <property type="entry name" value="GGDEF"/>
    <property type="match status" value="1"/>
</dbReference>
<keyword evidence="4" id="KW-0597">Phosphoprotein</keyword>
<dbReference type="STRING" id="765912.Thimo_1607"/>
<evidence type="ECO:0000313" key="9">
    <source>
        <dbReference type="Proteomes" id="UP000010816"/>
    </source>
</evidence>
<evidence type="ECO:0000256" key="3">
    <source>
        <dbReference type="ARBA" id="ARBA00034247"/>
    </source>
</evidence>
<name>L0GWN1_9GAMM</name>
<dbReference type="RefSeq" id="WP_015280527.1">
    <property type="nucleotide sequence ID" value="NC_019940.1"/>
</dbReference>
<evidence type="ECO:0000259" key="6">
    <source>
        <dbReference type="PROSITE" id="PS50110"/>
    </source>
</evidence>
<sequence length="310" mass="34722">MTKDNATILVVEDNRTNSEILRRLLQPYEVLVATDANHALKILERERPDVILLDIMMPGMDGYELCATIKSRPALHDIPILFITARTDEESLVRAFDVGGSDYVTKPFRSKELLARVRIQIAYRRALERLRTMAVTDELTGLRNRRAFFSEGAALCERIRARDGTLGALMIDIDHFKQVNDRHGHAVGDRALRLVADELRRAVGEGYLLGRIGGEEFTILAPDRDEDEAIAFAEALRRTIAELPLVADGEPVRLTLSIGVVCRRLGELGLETLLKIADNRLFKAKHGGRNRVYPSPDTKFGGTDANPDQR</sequence>
<evidence type="ECO:0000256" key="5">
    <source>
        <dbReference type="SAM" id="MobiDB-lite"/>
    </source>
</evidence>
<dbReference type="Pfam" id="PF00072">
    <property type="entry name" value="Response_reg"/>
    <property type="match status" value="1"/>
</dbReference>
<dbReference type="GO" id="GO:0043709">
    <property type="term" value="P:cell adhesion involved in single-species biofilm formation"/>
    <property type="evidence" value="ECO:0007669"/>
    <property type="project" value="TreeGrafter"/>
</dbReference>
<dbReference type="PROSITE" id="PS50110">
    <property type="entry name" value="RESPONSE_REGULATORY"/>
    <property type="match status" value="1"/>
</dbReference>
<keyword evidence="9" id="KW-1185">Reference proteome</keyword>
<evidence type="ECO:0000313" key="8">
    <source>
        <dbReference type="EMBL" id="AGA90386.1"/>
    </source>
</evidence>
<comment type="catalytic activity">
    <reaction evidence="3">
        <text>2 GTP = 3',3'-c-di-GMP + 2 diphosphate</text>
        <dbReference type="Rhea" id="RHEA:24898"/>
        <dbReference type="ChEBI" id="CHEBI:33019"/>
        <dbReference type="ChEBI" id="CHEBI:37565"/>
        <dbReference type="ChEBI" id="CHEBI:58805"/>
        <dbReference type="EC" id="2.7.7.65"/>
    </reaction>
</comment>
<evidence type="ECO:0000256" key="1">
    <source>
        <dbReference type="ARBA" id="ARBA00001946"/>
    </source>
</evidence>
<dbReference type="eggNOG" id="COG3706">
    <property type="taxonomic scope" value="Bacteria"/>
</dbReference>
<dbReference type="HOGENOM" id="CLU_000445_11_28_6"/>
<proteinExistence type="predicted"/>
<accession>L0GWN1</accession>
<dbReference type="PATRIC" id="fig|765912.4.peg.1579"/>
<dbReference type="Proteomes" id="UP000010816">
    <property type="component" value="Chromosome"/>
</dbReference>
<evidence type="ECO:0000256" key="4">
    <source>
        <dbReference type="PROSITE-ProRule" id="PRU00169"/>
    </source>
</evidence>
<dbReference type="Pfam" id="PF00990">
    <property type="entry name" value="GGDEF"/>
    <property type="match status" value="1"/>
</dbReference>
<organism evidence="8 9">
    <name type="scientific">Thioflavicoccus mobilis 8321</name>
    <dbReference type="NCBI Taxonomy" id="765912"/>
    <lineage>
        <taxon>Bacteria</taxon>
        <taxon>Pseudomonadati</taxon>
        <taxon>Pseudomonadota</taxon>
        <taxon>Gammaproteobacteria</taxon>
        <taxon>Chromatiales</taxon>
        <taxon>Chromatiaceae</taxon>
        <taxon>Thioflavicoccus</taxon>
    </lineage>
</organism>
<dbReference type="InterPro" id="IPR050469">
    <property type="entry name" value="Diguanylate_Cyclase"/>
</dbReference>
<feature type="domain" description="GGDEF" evidence="7">
    <location>
        <begin position="164"/>
        <end position="297"/>
    </location>
</feature>
<dbReference type="GO" id="GO:0052621">
    <property type="term" value="F:diguanylate cyclase activity"/>
    <property type="evidence" value="ECO:0007669"/>
    <property type="project" value="UniProtKB-EC"/>
</dbReference>
<dbReference type="Gene3D" id="3.40.50.2300">
    <property type="match status" value="1"/>
</dbReference>
<dbReference type="GO" id="GO:0005886">
    <property type="term" value="C:plasma membrane"/>
    <property type="evidence" value="ECO:0007669"/>
    <property type="project" value="TreeGrafter"/>
</dbReference>
<dbReference type="SMART" id="SM00448">
    <property type="entry name" value="REC"/>
    <property type="match status" value="1"/>
</dbReference>
<evidence type="ECO:0000256" key="2">
    <source>
        <dbReference type="ARBA" id="ARBA00012528"/>
    </source>
</evidence>
<feature type="modified residue" description="4-aspartylphosphate" evidence="4">
    <location>
        <position position="54"/>
    </location>
</feature>
<dbReference type="EC" id="2.7.7.65" evidence="2"/>
<dbReference type="AlphaFoldDB" id="L0GWN1"/>
<dbReference type="SMART" id="SM00267">
    <property type="entry name" value="GGDEF"/>
    <property type="match status" value="1"/>
</dbReference>
<dbReference type="PANTHER" id="PTHR45138:SF9">
    <property type="entry name" value="DIGUANYLATE CYCLASE DGCM-RELATED"/>
    <property type="match status" value="1"/>
</dbReference>
<dbReference type="EMBL" id="CP003051">
    <property type="protein sequence ID" value="AGA90386.1"/>
    <property type="molecule type" value="Genomic_DNA"/>
</dbReference>
<reference evidence="8 9" key="1">
    <citation type="submission" date="2011-09" db="EMBL/GenBank/DDBJ databases">
        <title>Complete sequence of chromosome of Thioflavicoccus mobilis 8321.</title>
        <authorList>
            <consortium name="US DOE Joint Genome Institute"/>
            <person name="Lucas S."/>
            <person name="Han J."/>
            <person name="Lapidus A."/>
            <person name="Cheng J.-F."/>
            <person name="Goodwin L."/>
            <person name="Pitluck S."/>
            <person name="Peters L."/>
            <person name="Ovchinnikova G."/>
            <person name="Lu M."/>
            <person name="Detter J.C."/>
            <person name="Han C."/>
            <person name="Tapia R."/>
            <person name="Land M."/>
            <person name="Hauser L."/>
            <person name="Kyrpides N."/>
            <person name="Ivanova N."/>
            <person name="Pagani I."/>
            <person name="Vogl K."/>
            <person name="Liu Z."/>
            <person name="Imhoff J."/>
            <person name="Thiel V."/>
            <person name="Frigaard N.-U."/>
            <person name="Bryant D."/>
            <person name="Woyke T."/>
        </authorList>
    </citation>
    <scope>NUCLEOTIDE SEQUENCE [LARGE SCALE GENOMIC DNA]</scope>
    <source>
        <strain evidence="8 9">8321</strain>
    </source>
</reference>
<comment type="cofactor">
    <cofactor evidence="1">
        <name>Mg(2+)</name>
        <dbReference type="ChEBI" id="CHEBI:18420"/>
    </cofactor>
</comment>
<dbReference type="SUPFAM" id="SSF52172">
    <property type="entry name" value="CheY-like"/>
    <property type="match status" value="1"/>
</dbReference>
<dbReference type="NCBIfam" id="TIGR00254">
    <property type="entry name" value="GGDEF"/>
    <property type="match status" value="1"/>
</dbReference>
<dbReference type="PANTHER" id="PTHR45138">
    <property type="entry name" value="REGULATORY COMPONENTS OF SENSORY TRANSDUCTION SYSTEM"/>
    <property type="match status" value="1"/>
</dbReference>
<dbReference type="InterPro" id="IPR001789">
    <property type="entry name" value="Sig_transdc_resp-reg_receiver"/>
</dbReference>
<dbReference type="InterPro" id="IPR000160">
    <property type="entry name" value="GGDEF_dom"/>
</dbReference>
<feature type="region of interest" description="Disordered" evidence="5">
    <location>
        <begin position="287"/>
        <end position="310"/>
    </location>
</feature>
<dbReference type="GO" id="GO:1902201">
    <property type="term" value="P:negative regulation of bacterial-type flagellum-dependent cell motility"/>
    <property type="evidence" value="ECO:0007669"/>
    <property type="project" value="TreeGrafter"/>
</dbReference>
<dbReference type="FunFam" id="3.30.70.270:FF:000001">
    <property type="entry name" value="Diguanylate cyclase domain protein"/>
    <property type="match status" value="1"/>
</dbReference>
<dbReference type="InterPro" id="IPR011006">
    <property type="entry name" value="CheY-like_superfamily"/>
</dbReference>
<dbReference type="KEGG" id="tmb:Thimo_1607"/>
<evidence type="ECO:0000259" key="7">
    <source>
        <dbReference type="PROSITE" id="PS50887"/>
    </source>
</evidence>
<feature type="domain" description="Response regulatory" evidence="6">
    <location>
        <begin position="7"/>
        <end position="121"/>
    </location>
</feature>
<dbReference type="CDD" id="cd01949">
    <property type="entry name" value="GGDEF"/>
    <property type="match status" value="1"/>
</dbReference>
<dbReference type="GO" id="GO:0000160">
    <property type="term" value="P:phosphorelay signal transduction system"/>
    <property type="evidence" value="ECO:0007669"/>
    <property type="project" value="InterPro"/>
</dbReference>
<gene>
    <name evidence="8" type="ORF">Thimo_1607</name>
</gene>
<dbReference type="SUPFAM" id="SSF55073">
    <property type="entry name" value="Nucleotide cyclase"/>
    <property type="match status" value="1"/>
</dbReference>